<keyword evidence="5" id="KW-1185">Reference proteome</keyword>
<dbReference type="RefSeq" id="WP_214155139.1">
    <property type="nucleotide sequence ID" value="NZ_JAHBAY010000003.1"/>
</dbReference>
<feature type="domain" description="Class II aldolase/adducin N-terminal" evidence="3">
    <location>
        <begin position="22"/>
        <end position="200"/>
    </location>
</feature>
<dbReference type="InterPro" id="IPR050197">
    <property type="entry name" value="Aldolase_class_II_sugar_metab"/>
</dbReference>
<evidence type="ECO:0000256" key="2">
    <source>
        <dbReference type="ARBA" id="ARBA00023239"/>
    </source>
</evidence>
<keyword evidence="1" id="KW-0479">Metal-binding</keyword>
<dbReference type="PANTHER" id="PTHR22789">
    <property type="entry name" value="FUCULOSE PHOSPHATE ALDOLASE"/>
    <property type="match status" value="1"/>
</dbReference>
<dbReference type="InterPro" id="IPR036409">
    <property type="entry name" value="Aldolase_II/adducin_N_sf"/>
</dbReference>
<evidence type="ECO:0000313" key="5">
    <source>
        <dbReference type="Proteomes" id="UP001197247"/>
    </source>
</evidence>
<evidence type="ECO:0000256" key="1">
    <source>
        <dbReference type="ARBA" id="ARBA00022723"/>
    </source>
</evidence>
<sequence length="227" mass="23929">MTSGEALEPVGVTGPAERVAREQLVETGRRLVELGLSPGTSGNISVRVGTTMFITPTNVSMGELDPDHLAVLSIDGEHLDGPRPSKEFTLHGAFYRRTPDAGAVVHLHSVNAVAVACLEPWSDASAVGPITPYFVMRVGQTPLISYAPPGDKAQADELEALDLPFRAALLANHGSVVAQADLTSAMNAAIELEEACKLTLLTNGQSPRLLSPTQASELASKYGSYWG</sequence>
<organism evidence="4 5">
    <name type="scientific">Kineosporia corallincola</name>
    <dbReference type="NCBI Taxonomy" id="2835133"/>
    <lineage>
        <taxon>Bacteria</taxon>
        <taxon>Bacillati</taxon>
        <taxon>Actinomycetota</taxon>
        <taxon>Actinomycetes</taxon>
        <taxon>Kineosporiales</taxon>
        <taxon>Kineosporiaceae</taxon>
        <taxon>Kineosporia</taxon>
    </lineage>
</organism>
<proteinExistence type="predicted"/>
<dbReference type="SUPFAM" id="SSF53639">
    <property type="entry name" value="AraD/HMP-PK domain-like"/>
    <property type="match status" value="1"/>
</dbReference>
<dbReference type="Pfam" id="PF00596">
    <property type="entry name" value="Aldolase_II"/>
    <property type="match status" value="1"/>
</dbReference>
<dbReference type="InterPro" id="IPR001303">
    <property type="entry name" value="Aldolase_II/adducin_N"/>
</dbReference>
<dbReference type="SMART" id="SM01007">
    <property type="entry name" value="Aldolase_II"/>
    <property type="match status" value="1"/>
</dbReference>
<protein>
    <submittedName>
        <fullName evidence="4">Class II aldolase/adducin family protein</fullName>
    </submittedName>
</protein>
<dbReference type="Gene3D" id="3.40.225.10">
    <property type="entry name" value="Class II aldolase/adducin N-terminal domain"/>
    <property type="match status" value="1"/>
</dbReference>
<dbReference type="PANTHER" id="PTHR22789:SF0">
    <property type="entry name" value="3-OXO-TETRONATE 4-PHOSPHATE DECARBOXYLASE-RELATED"/>
    <property type="match status" value="1"/>
</dbReference>
<evidence type="ECO:0000313" key="4">
    <source>
        <dbReference type="EMBL" id="MBT0768834.1"/>
    </source>
</evidence>
<accession>A0ABS5TGV7</accession>
<evidence type="ECO:0000259" key="3">
    <source>
        <dbReference type="SMART" id="SM01007"/>
    </source>
</evidence>
<keyword evidence="2" id="KW-0456">Lyase</keyword>
<dbReference type="Proteomes" id="UP001197247">
    <property type="component" value="Unassembled WGS sequence"/>
</dbReference>
<comment type="caution">
    <text evidence="4">The sequence shown here is derived from an EMBL/GenBank/DDBJ whole genome shotgun (WGS) entry which is preliminary data.</text>
</comment>
<reference evidence="4 5" key="1">
    <citation type="submission" date="2021-05" db="EMBL/GenBank/DDBJ databases">
        <title>Kineosporia and Streptomyces sp. nov. two new marine actinobacteria isolated from Coral.</title>
        <authorList>
            <person name="Buangrab K."/>
            <person name="Sutthacheep M."/>
            <person name="Yeemin T."/>
            <person name="Harunari E."/>
            <person name="Igarashi Y."/>
            <person name="Kanchanasin P."/>
            <person name="Tanasupawat S."/>
            <person name="Phongsopitanun W."/>
        </authorList>
    </citation>
    <scope>NUCLEOTIDE SEQUENCE [LARGE SCALE GENOMIC DNA]</scope>
    <source>
        <strain evidence="4 5">J2-2</strain>
    </source>
</reference>
<gene>
    <name evidence="4" type="ORF">KIH74_07845</name>
</gene>
<dbReference type="EMBL" id="JAHBAY010000003">
    <property type="protein sequence ID" value="MBT0768834.1"/>
    <property type="molecule type" value="Genomic_DNA"/>
</dbReference>
<name>A0ABS5TGV7_9ACTN</name>